<keyword evidence="1" id="KW-0732">Signal</keyword>
<dbReference type="EMBL" id="JAOPGA020001789">
    <property type="protein sequence ID" value="KAL0491350.1"/>
    <property type="molecule type" value="Genomic_DNA"/>
</dbReference>
<comment type="caution">
    <text evidence="2">The sequence shown here is derived from an EMBL/GenBank/DDBJ whole genome shotgun (WGS) entry which is preliminary data.</text>
</comment>
<protein>
    <submittedName>
        <fullName evidence="2">Uncharacterized protein</fullName>
    </submittedName>
</protein>
<evidence type="ECO:0000256" key="1">
    <source>
        <dbReference type="SAM" id="SignalP"/>
    </source>
</evidence>
<evidence type="ECO:0000313" key="2">
    <source>
        <dbReference type="EMBL" id="KAL0491350.1"/>
    </source>
</evidence>
<reference evidence="2 3" key="1">
    <citation type="submission" date="2024-03" db="EMBL/GenBank/DDBJ databases">
        <title>The Acrasis kona genome and developmental transcriptomes reveal deep origins of eukaryotic multicellular pathways.</title>
        <authorList>
            <person name="Sheikh S."/>
            <person name="Fu C.-J."/>
            <person name="Brown M.W."/>
            <person name="Baldauf S.L."/>
        </authorList>
    </citation>
    <scope>NUCLEOTIDE SEQUENCE [LARGE SCALE GENOMIC DNA]</scope>
    <source>
        <strain evidence="2 3">ATCC MYA-3509</strain>
    </source>
</reference>
<organism evidence="2 3">
    <name type="scientific">Acrasis kona</name>
    <dbReference type="NCBI Taxonomy" id="1008807"/>
    <lineage>
        <taxon>Eukaryota</taxon>
        <taxon>Discoba</taxon>
        <taxon>Heterolobosea</taxon>
        <taxon>Tetramitia</taxon>
        <taxon>Eutetramitia</taxon>
        <taxon>Acrasidae</taxon>
        <taxon>Acrasis</taxon>
    </lineage>
</organism>
<accession>A0AAW2ZPC0</accession>
<proteinExistence type="predicted"/>
<gene>
    <name evidence="2" type="ORF">AKO1_009923</name>
</gene>
<sequence length="124" mass="14426">MILPQILLLFQILLGGSMYATHTLVKMSAQSSSLRTLYNTIMRITSLISLQRVATTFELEDSYVDKIKLIKNNNPLIRGRQIMFTQELTIPPSTFKEEIDVQSRVVPVRKHRLDKFQLYYPGYF</sequence>
<dbReference type="AlphaFoldDB" id="A0AAW2ZPC0"/>
<dbReference type="Proteomes" id="UP001431209">
    <property type="component" value="Unassembled WGS sequence"/>
</dbReference>
<feature type="chain" id="PRO_5043498190" evidence="1">
    <location>
        <begin position="21"/>
        <end position="124"/>
    </location>
</feature>
<feature type="signal peptide" evidence="1">
    <location>
        <begin position="1"/>
        <end position="20"/>
    </location>
</feature>
<keyword evidence="3" id="KW-1185">Reference proteome</keyword>
<evidence type="ECO:0000313" key="3">
    <source>
        <dbReference type="Proteomes" id="UP001431209"/>
    </source>
</evidence>
<name>A0AAW2ZPC0_9EUKA</name>